<proteinExistence type="predicted"/>
<dbReference type="EMBL" id="KY052848">
    <property type="protein sequence ID" value="ASF00633.1"/>
    <property type="molecule type" value="Genomic_DNA"/>
</dbReference>
<evidence type="ECO:0000313" key="1">
    <source>
        <dbReference type="EMBL" id="ASF00633.1"/>
    </source>
</evidence>
<reference evidence="1" key="2">
    <citation type="journal article" date="2017" name="Nat. Commun.">
        <title>Single-virus genomics reveals hidden cosmopolitan and abundant viruses.</title>
        <authorList>
            <person name="Martinez-Hernandez F."/>
            <person name="Fornas O."/>
            <person name="Lluesma Gomez M."/>
            <person name="Bolduc B."/>
            <person name="de la Cruz Pena M.J."/>
            <person name="Martinez J.M."/>
            <person name="Anton J."/>
            <person name="Gasol J.M."/>
            <person name="Rosselli R."/>
            <person name="Rodriguez-Valera F."/>
            <person name="Sullivan M.B."/>
            <person name="Acinas S.G."/>
            <person name="Martinez-Garcia M."/>
        </authorList>
    </citation>
    <scope>NUCLEOTIDE SEQUENCE</scope>
</reference>
<reference evidence="1" key="1">
    <citation type="submission" date="2016-10" db="EMBL/GenBank/DDBJ databases">
        <authorList>
            <person name="Varghese N."/>
        </authorList>
    </citation>
    <scope>NUCLEOTIDE SEQUENCE</scope>
</reference>
<name>A0A218MMX8_9VIRU</name>
<protein>
    <submittedName>
        <fullName evidence="1">Uncharacterized protein</fullName>
    </submittedName>
</protein>
<accession>A0A218MMX8</accession>
<organism evidence="1">
    <name type="scientific">uncultured virus</name>
    <dbReference type="NCBI Taxonomy" id="340016"/>
    <lineage>
        <taxon>Viruses</taxon>
        <taxon>environmental samples</taxon>
    </lineage>
</organism>
<sequence>MPRKKKLTNKWDLIKIKVLEDEIEYFKSCIQEHDTGHIYTTIDALETRVKLLKGIETDDPFLHHRRDPNLI</sequence>